<gene>
    <name evidence="3" type="ORF">EI546_01340</name>
</gene>
<evidence type="ECO:0000256" key="1">
    <source>
        <dbReference type="SAM" id="MobiDB-lite"/>
    </source>
</evidence>
<dbReference type="RefSeq" id="WP_128248853.1">
    <property type="nucleotide sequence ID" value="NZ_CP034951.1"/>
</dbReference>
<feature type="chain" id="PRO_5018994950" description="Lipoprotein" evidence="2">
    <location>
        <begin position="20"/>
        <end position="167"/>
    </location>
</feature>
<keyword evidence="4" id="KW-1185">Reference proteome</keyword>
<evidence type="ECO:0000313" key="4">
    <source>
        <dbReference type="Proteomes" id="UP000285517"/>
    </source>
</evidence>
<dbReference type="EMBL" id="CP034951">
    <property type="protein sequence ID" value="QAA80453.1"/>
    <property type="molecule type" value="Genomic_DNA"/>
</dbReference>
<sequence>MKRIVLTFAIAFSLTSCNAQEKKKGTENQSAMNNETETQVEPRGTWRVNKEVDENGNLIRYDSIYTYSYGNINGKEIQPQDMDSALTSFRKYMRERMPSSFSQDFLAPFESDSLGNGLFEKGYFENHWEDFFPDMQKQLKQMDSLHQQFFQNAQPGLFPPEDKMKKS</sequence>
<evidence type="ECO:0000313" key="3">
    <source>
        <dbReference type="EMBL" id="QAA80453.1"/>
    </source>
</evidence>
<dbReference type="PROSITE" id="PS51257">
    <property type="entry name" value="PROKAR_LIPOPROTEIN"/>
    <property type="match status" value="1"/>
</dbReference>
<protein>
    <recommendedName>
        <fullName evidence="5">Lipoprotein</fullName>
    </recommendedName>
</protein>
<name>A0A410FZP2_9FLAO</name>
<evidence type="ECO:0000256" key="2">
    <source>
        <dbReference type="SAM" id="SignalP"/>
    </source>
</evidence>
<feature type="compositionally biased region" description="Polar residues" evidence="1">
    <location>
        <begin position="27"/>
        <end position="39"/>
    </location>
</feature>
<proteinExistence type="predicted"/>
<keyword evidence="2" id="KW-0732">Signal</keyword>
<accession>A0A410FZP2</accession>
<dbReference type="Proteomes" id="UP000285517">
    <property type="component" value="Chromosome"/>
</dbReference>
<evidence type="ECO:0008006" key="5">
    <source>
        <dbReference type="Google" id="ProtNLM"/>
    </source>
</evidence>
<reference evidence="3 4" key="1">
    <citation type="submission" date="2019-01" db="EMBL/GenBank/DDBJ databases">
        <title>Complete genome sequencing of Aequorivita sp. H23M31.</title>
        <authorList>
            <person name="Bae J.-W."/>
        </authorList>
    </citation>
    <scope>NUCLEOTIDE SEQUENCE [LARGE SCALE GENOMIC DNA]</scope>
    <source>
        <strain evidence="3 4">H23M31</strain>
    </source>
</reference>
<feature type="signal peptide" evidence="2">
    <location>
        <begin position="1"/>
        <end position="19"/>
    </location>
</feature>
<dbReference type="OrthoDB" id="1452960at2"/>
<feature type="region of interest" description="Disordered" evidence="1">
    <location>
        <begin position="21"/>
        <end position="42"/>
    </location>
</feature>
<dbReference type="KEGG" id="aev:EI546_01340"/>
<dbReference type="AlphaFoldDB" id="A0A410FZP2"/>
<organism evidence="3 4">
    <name type="scientific">Aequorivita ciconiae</name>
    <dbReference type="NCBI Taxonomy" id="2494375"/>
    <lineage>
        <taxon>Bacteria</taxon>
        <taxon>Pseudomonadati</taxon>
        <taxon>Bacteroidota</taxon>
        <taxon>Flavobacteriia</taxon>
        <taxon>Flavobacteriales</taxon>
        <taxon>Flavobacteriaceae</taxon>
        <taxon>Aequorivita</taxon>
    </lineage>
</organism>